<evidence type="ECO:0000259" key="7">
    <source>
        <dbReference type="Pfam" id="PF08543"/>
    </source>
</evidence>
<organism evidence="8 9">
    <name type="scientific">[Candida] anglica</name>
    <dbReference type="NCBI Taxonomy" id="148631"/>
    <lineage>
        <taxon>Eukaryota</taxon>
        <taxon>Fungi</taxon>
        <taxon>Dikarya</taxon>
        <taxon>Ascomycota</taxon>
        <taxon>Saccharomycotina</taxon>
        <taxon>Pichiomycetes</taxon>
        <taxon>Debaryomycetaceae</taxon>
        <taxon>Kurtzmaniella</taxon>
    </lineage>
</organism>
<dbReference type="InterPro" id="IPR029056">
    <property type="entry name" value="Ribokinase-like"/>
</dbReference>
<dbReference type="PANTHER" id="PTHR10534">
    <property type="entry name" value="PYRIDOXAL KINASE"/>
    <property type="match status" value="1"/>
</dbReference>
<feature type="domain" description="Pyridoxamine kinase/Phosphomethylpyrimidine kinase" evidence="7">
    <location>
        <begin position="81"/>
        <end position="230"/>
    </location>
</feature>
<dbReference type="NCBIfam" id="TIGR00687">
    <property type="entry name" value="pyridox_kin"/>
    <property type="match status" value="1"/>
</dbReference>
<keyword evidence="3" id="KW-0808">Transferase</keyword>
<dbReference type="PANTHER" id="PTHR10534:SF2">
    <property type="entry name" value="PYRIDOXAL KINASE"/>
    <property type="match status" value="1"/>
</dbReference>
<dbReference type="InterPro" id="IPR004625">
    <property type="entry name" value="PyrdxlKinase"/>
</dbReference>
<evidence type="ECO:0000256" key="3">
    <source>
        <dbReference type="ARBA" id="ARBA00022679"/>
    </source>
</evidence>
<evidence type="ECO:0000256" key="5">
    <source>
        <dbReference type="ARBA" id="ARBA00022777"/>
    </source>
</evidence>
<dbReference type="InterPro" id="IPR013749">
    <property type="entry name" value="PM/HMP-P_kinase-1"/>
</dbReference>
<keyword evidence="6" id="KW-0067">ATP-binding</keyword>
<evidence type="ECO:0000256" key="2">
    <source>
        <dbReference type="ARBA" id="ARBA00012104"/>
    </source>
</evidence>
<keyword evidence="9" id="KW-1185">Reference proteome</keyword>
<name>A0ABP0ENY5_9ASCO</name>
<reference evidence="8 9" key="1">
    <citation type="submission" date="2024-01" db="EMBL/GenBank/DDBJ databases">
        <authorList>
            <consortium name="Genoscope - CEA"/>
            <person name="William W."/>
        </authorList>
    </citation>
    <scope>NUCLEOTIDE SEQUENCE [LARGE SCALE GENOMIC DNA]</scope>
    <source>
        <strain evidence="8 9">29B2s-10</strain>
    </source>
</reference>
<comment type="similarity">
    <text evidence="1">Belongs to the pyridoxine kinase family.</text>
</comment>
<keyword evidence="4" id="KW-0547">Nucleotide-binding</keyword>
<sequence>MPSALSISSHVVHGYVGNRAMVFPLQFSGWDVDALNTTNYSNHPGYGKFKGTKSTTDGVKDLFQGLNDIIDLAKDYQLIITGYTPSKDVLQIVFDQISELYNSNMNPTWILDPVLGDNGKLYVSEDIIPVYKKILSSGHVTLTTPNQFEFELLSGVKINDLDSIRHACEKFKSIFKVSNLVITSIEFIGKIYSIGYTSSNELFCIEITKIECSFNGCGDLFTALLANEFYNNQLELTPKVLGNVLNRLHKILQHTFECEKTENKEPFTVVKDLRIISSRQYLLEPSQVSDYDVIYL</sequence>
<keyword evidence="5 8" id="KW-0418">Kinase</keyword>
<proteinExistence type="inferred from homology"/>
<dbReference type="GO" id="GO:0016301">
    <property type="term" value="F:kinase activity"/>
    <property type="evidence" value="ECO:0007669"/>
    <property type="project" value="UniProtKB-KW"/>
</dbReference>
<dbReference type="Proteomes" id="UP001497600">
    <property type="component" value="Chromosome H"/>
</dbReference>
<dbReference type="SUPFAM" id="SSF53613">
    <property type="entry name" value="Ribokinase-like"/>
    <property type="match status" value="1"/>
</dbReference>
<evidence type="ECO:0000313" key="9">
    <source>
        <dbReference type="Proteomes" id="UP001497600"/>
    </source>
</evidence>
<evidence type="ECO:0000256" key="1">
    <source>
        <dbReference type="ARBA" id="ARBA00008805"/>
    </source>
</evidence>
<accession>A0ABP0ENY5</accession>
<dbReference type="Gene3D" id="3.40.1190.20">
    <property type="match status" value="1"/>
</dbReference>
<dbReference type="Pfam" id="PF08543">
    <property type="entry name" value="Phos_pyr_kin"/>
    <property type="match status" value="1"/>
</dbReference>
<dbReference type="EC" id="2.7.1.35" evidence="2"/>
<evidence type="ECO:0000313" key="8">
    <source>
        <dbReference type="EMBL" id="CAK7921275.1"/>
    </source>
</evidence>
<dbReference type="EMBL" id="OZ004260">
    <property type="protein sequence ID" value="CAK7921275.1"/>
    <property type="molecule type" value="Genomic_DNA"/>
</dbReference>
<gene>
    <name evidence="8" type="primary">BUD17</name>
    <name evidence="8" type="ORF">CAAN4_H12266</name>
</gene>
<evidence type="ECO:0000256" key="4">
    <source>
        <dbReference type="ARBA" id="ARBA00022741"/>
    </source>
</evidence>
<dbReference type="CDD" id="cd01173">
    <property type="entry name" value="pyridoxal_pyridoxamine_kinase"/>
    <property type="match status" value="1"/>
</dbReference>
<evidence type="ECO:0000256" key="6">
    <source>
        <dbReference type="ARBA" id="ARBA00022840"/>
    </source>
</evidence>
<protein>
    <recommendedName>
        <fullName evidence="2">pyridoxal kinase</fullName>
        <ecNumber evidence="2">2.7.1.35</ecNumber>
    </recommendedName>
</protein>